<keyword evidence="5 6" id="KW-0472">Membrane</keyword>
<dbReference type="PANTHER" id="PTHR33406:SF13">
    <property type="entry name" value="MEMBRANE PROTEIN YDFJ"/>
    <property type="match status" value="1"/>
</dbReference>
<evidence type="ECO:0000259" key="7">
    <source>
        <dbReference type="PROSITE" id="PS50156"/>
    </source>
</evidence>
<dbReference type="PATRIC" id="fig|336831.14.peg.599"/>
<feature type="domain" description="SSD" evidence="7">
    <location>
        <begin position="246"/>
        <end position="372"/>
    </location>
</feature>
<feature type="transmembrane region" description="Helical" evidence="6">
    <location>
        <begin position="322"/>
        <end position="339"/>
    </location>
</feature>
<evidence type="ECO:0000256" key="6">
    <source>
        <dbReference type="SAM" id="Phobius"/>
    </source>
</evidence>
<feature type="transmembrane region" description="Helical" evidence="6">
    <location>
        <begin position="223"/>
        <end position="240"/>
    </location>
</feature>
<reference evidence="8 9" key="1">
    <citation type="submission" date="2015-03" db="EMBL/GenBank/DDBJ databases">
        <title>Draft genome sequences of two protease-producing strains of Arsukibacterium isolated from two cold and alkaline environments.</title>
        <authorList>
            <person name="Lylloff J.E."/>
            <person name="Skov L.B."/>
            <person name="Jepsen M."/>
            <person name="Hallin P.F."/>
            <person name="Sorensen S.J."/>
            <person name="Stougaard P."/>
            <person name="Glaring M.A."/>
        </authorList>
    </citation>
    <scope>NUCLEOTIDE SEQUENCE [LARGE SCALE GENOMIC DNA]</scope>
    <source>
        <strain evidence="8 9">GCM72</strain>
    </source>
</reference>
<evidence type="ECO:0000256" key="2">
    <source>
        <dbReference type="ARBA" id="ARBA00022475"/>
    </source>
</evidence>
<feature type="transmembrane region" description="Helical" evidence="6">
    <location>
        <begin position="12"/>
        <end position="36"/>
    </location>
</feature>
<comment type="subcellular location">
    <subcellularLocation>
        <location evidence="1">Cell membrane</location>
        <topology evidence="1">Multi-pass membrane protein</topology>
    </subcellularLocation>
</comment>
<feature type="transmembrane region" description="Helical" evidence="6">
    <location>
        <begin position="710"/>
        <end position="730"/>
    </location>
</feature>
<evidence type="ECO:0000256" key="3">
    <source>
        <dbReference type="ARBA" id="ARBA00022692"/>
    </source>
</evidence>
<dbReference type="InterPro" id="IPR050545">
    <property type="entry name" value="Mycobact_MmpL"/>
</dbReference>
<name>A0A0M2V156_9GAMM</name>
<dbReference type="Gene3D" id="1.20.1640.10">
    <property type="entry name" value="Multidrug efflux transporter AcrB transmembrane domain"/>
    <property type="match status" value="2"/>
</dbReference>
<feature type="transmembrane region" description="Helical" evidence="6">
    <location>
        <begin position="607"/>
        <end position="627"/>
    </location>
</feature>
<dbReference type="PROSITE" id="PS50156">
    <property type="entry name" value="SSD"/>
    <property type="match status" value="2"/>
</dbReference>
<feature type="transmembrane region" description="Helical" evidence="6">
    <location>
        <begin position="662"/>
        <end position="683"/>
    </location>
</feature>
<dbReference type="InterPro" id="IPR000731">
    <property type="entry name" value="SSD"/>
</dbReference>
<feature type="transmembrane region" description="Helical" evidence="6">
    <location>
        <begin position="736"/>
        <end position="760"/>
    </location>
</feature>
<dbReference type="EMBL" id="LAHO01000017">
    <property type="protein sequence ID" value="KKO44351.1"/>
    <property type="molecule type" value="Genomic_DNA"/>
</dbReference>
<feature type="domain" description="SSD" evidence="7">
    <location>
        <begin position="634"/>
        <end position="761"/>
    </location>
</feature>
<evidence type="ECO:0000256" key="5">
    <source>
        <dbReference type="ARBA" id="ARBA00023136"/>
    </source>
</evidence>
<dbReference type="AlphaFoldDB" id="A0A0M2V156"/>
<evidence type="ECO:0000256" key="4">
    <source>
        <dbReference type="ARBA" id="ARBA00022989"/>
    </source>
</evidence>
<feature type="transmembrane region" description="Helical" evidence="6">
    <location>
        <begin position="247"/>
        <end position="269"/>
    </location>
</feature>
<dbReference type="Proteomes" id="UP000034228">
    <property type="component" value="Unassembled WGS sequence"/>
</dbReference>
<dbReference type="PANTHER" id="PTHR33406">
    <property type="entry name" value="MEMBRANE PROTEIN MJ1562-RELATED"/>
    <property type="match status" value="1"/>
</dbReference>
<dbReference type="GO" id="GO:0005886">
    <property type="term" value="C:plasma membrane"/>
    <property type="evidence" value="ECO:0007669"/>
    <property type="project" value="UniProtKB-SubCell"/>
</dbReference>
<protein>
    <submittedName>
        <fullName evidence="8">RND transporter</fullName>
    </submittedName>
</protein>
<gene>
    <name evidence="8" type="ORF">WG68_16130</name>
</gene>
<sequence length="773" mass="84837">MTQRWLQQILAYPRLMIALCLVLIVSSGLGIGNLYFRGDYRIFFSADNPQLLAFEQMQQQFNKSDNILIAIAPDSQQVFSAETLRLVRQLTEAAWQTPYSIRVDSLSNYQHTEAIADDLWVADLVAEELELSSAELNKIAEVALNEPALRQRLVSADGRVTAINITLQLPEQNLQQEVKEVWQAVALMLDRHKAQYPDTDFHVSGVVAMNYAFAYEAENDVKTLIPIMFAAILLMLAWLLRSLLASLATLVIIVVTVISTLGLAGWAGLFLSTATVNVPTILMTLAVADSVHLIASMQFALRRGDSRLQAIQYSLKRNVMPVFITSATTAIGFLTLNFSEVPILRDLGNMTAVGVMLACLFSLVMLPAILLLLPVSAGSSKAAGAAGAYGADRTMLWLANSVIHWQRPLFWGMTLLIIGCSALISLNTINDEAVKYFSPDTEFRQANDFLEQNLTGATTIDFVLAGNGASAVNQPAFLAAVAGFTQWLQSQPEVQHVNSITDTFRRLNKSMHQDDPAYYRLPDNPEQAAQYLLMYEMSLPFGLDLNNQLNLDKSATRLAVSLQNLGSKQLTAFESRALTYLAEHASSYSASAASTALMFAHIGERNMASMLQTLPLALLLISLLLVFSLRSWRLGLLSLIPNITPALVAFGLWGLLSGEINLALSVVAGMSLGIIVDDTVHFLSKYRAARQEGQATEQAIRYAFTTVGRALWITTVVLVTGFAVLMLSGFRLNSDMGMLTALVILVALLIDFLFLPACLLKFDAKEYKTDATP</sequence>
<accession>A0A0M2V156</accession>
<dbReference type="OrthoDB" id="9803781at2"/>
<keyword evidence="3 6" id="KW-0812">Transmembrane</keyword>
<dbReference type="RefSeq" id="WP_046558753.1">
    <property type="nucleotide sequence ID" value="NZ_LAHO01000017.1"/>
</dbReference>
<feature type="transmembrane region" description="Helical" evidence="6">
    <location>
        <begin position="634"/>
        <end position="656"/>
    </location>
</feature>
<dbReference type="Pfam" id="PF03176">
    <property type="entry name" value="MMPL"/>
    <property type="match status" value="2"/>
</dbReference>
<evidence type="ECO:0000313" key="9">
    <source>
        <dbReference type="Proteomes" id="UP000034228"/>
    </source>
</evidence>
<feature type="transmembrane region" description="Helical" evidence="6">
    <location>
        <begin position="281"/>
        <end position="301"/>
    </location>
</feature>
<dbReference type="SUPFAM" id="SSF82866">
    <property type="entry name" value="Multidrug efflux transporter AcrB transmembrane domain"/>
    <property type="match status" value="2"/>
</dbReference>
<evidence type="ECO:0000313" key="8">
    <source>
        <dbReference type="EMBL" id="KKO44351.1"/>
    </source>
</evidence>
<keyword evidence="4 6" id="KW-1133">Transmembrane helix</keyword>
<dbReference type="InterPro" id="IPR004869">
    <property type="entry name" value="MMPL_dom"/>
</dbReference>
<evidence type="ECO:0000256" key="1">
    <source>
        <dbReference type="ARBA" id="ARBA00004651"/>
    </source>
</evidence>
<organism evidence="8 9">
    <name type="scientific">Arsukibacterium ikkense</name>
    <dbReference type="NCBI Taxonomy" id="336831"/>
    <lineage>
        <taxon>Bacteria</taxon>
        <taxon>Pseudomonadati</taxon>
        <taxon>Pseudomonadota</taxon>
        <taxon>Gammaproteobacteria</taxon>
        <taxon>Chromatiales</taxon>
        <taxon>Chromatiaceae</taxon>
        <taxon>Arsukibacterium</taxon>
    </lineage>
</organism>
<comment type="caution">
    <text evidence="8">The sequence shown here is derived from an EMBL/GenBank/DDBJ whole genome shotgun (WGS) entry which is preliminary data.</text>
</comment>
<dbReference type="STRING" id="336831.WG68_16130"/>
<feature type="transmembrane region" description="Helical" evidence="6">
    <location>
        <begin position="409"/>
        <end position="429"/>
    </location>
</feature>
<keyword evidence="2" id="KW-1003">Cell membrane</keyword>
<keyword evidence="9" id="KW-1185">Reference proteome</keyword>
<proteinExistence type="predicted"/>
<feature type="transmembrane region" description="Helical" evidence="6">
    <location>
        <begin position="351"/>
        <end position="373"/>
    </location>
</feature>